<protein>
    <submittedName>
        <fullName evidence="2">Uncharacterized protein</fullName>
    </submittedName>
</protein>
<name>A0AAD7I7F5_9AGAR</name>
<gene>
    <name evidence="2" type="ORF">B0H16DRAFT_1575315</name>
</gene>
<evidence type="ECO:0000256" key="1">
    <source>
        <dbReference type="SAM" id="MobiDB-lite"/>
    </source>
</evidence>
<keyword evidence="3" id="KW-1185">Reference proteome</keyword>
<dbReference type="Proteomes" id="UP001215598">
    <property type="component" value="Unassembled WGS sequence"/>
</dbReference>
<proteinExistence type="predicted"/>
<dbReference type="AlphaFoldDB" id="A0AAD7I7F5"/>
<dbReference type="EMBL" id="JARKIB010000125">
    <property type="protein sequence ID" value="KAJ7735768.1"/>
    <property type="molecule type" value="Genomic_DNA"/>
</dbReference>
<accession>A0AAD7I7F5</accession>
<comment type="caution">
    <text evidence="2">The sequence shown here is derived from an EMBL/GenBank/DDBJ whole genome shotgun (WGS) entry which is preliminary data.</text>
</comment>
<feature type="region of interest" description="Disordered" evidence="1">
    <location>
        <begin position="1"/>
        <end position="20"/>
    </location>
</feature>
<evidence type="ECO:0000313" key="3">
    <source>
        <dbReference type="Proteomes" id="UP001215598"/>
    </source>
</evidence>
<sequence length="219" mass="24744">MQYYHARRNLDFSSPSSSPLESPVYGIVTPDEQLDAKVQLYNRLNSGRLSNMPSGFPFRHVMSPRGMSTSISYEPYEFREDLRADSRCSGNFAAYVSFTTAAAESRPTRSKKDWLSWTAHLPKLDLRPYSRGPSRKPKVPVAHVRVDPRVLDTVYGKYIERDPRIILRALSISLELGLLVTITLEDCGKRSGLYSVIYMGTANNGHRSIIHRAGSFADR</sequence>
<reference evidence="2" key="1">
    <citation type="submission" date="2023-03" db="EMBL/GenBank/DDBJ databases">
        <title>Massive genome expansion in bonnet fungi (Mycena s.s.) driven by repeated elements and novel gene families across ecological guilds.</title>
        <authorList>
            <consortium name="Lawrence Berkeley National Laboratory"/>
            <person name="Harder C.B."/>
            <person name="Miyauchi S."/>
            <person name="Viragh M."/>
            <person name="Kuo A."/>
            <person name="Thoen E."/>
            <person name="Andreopoulos B."/>
            <person name="Lu D."/>
            <person name="Skrede I."/>
            <person name="Drula E."/>
            <person name="Henrissat B."/>
            <person name="Morin E."/>
            <person name="Kohler A."/>
            <person name="Barry K."/>
            <person name="LaButti K."/>
            <person name="Morin E."/>
            <person name="Salamov A."/>
            <person name="Lipzen A."/>
            <person name="Mereny Z."/>
            <person name="Hegedus B."/>
            <person name="Baldrian P."/>
            <person name="Stursova M."/>
            <person name="Weitz H."/>
            <person name="Taylor A."/>
            <person name="Grigoriev I.V."/>
            <person name="Nagy L.G."/>
            <person name="Martin F."/>
            <person name="Kauserud H."/>
        </authorList>
    </citation>
    <scope>NUCLEOTIDE SEQUENCE</scope>
    <source>
        <strain evidence="2">CBHHK182m</strain>
    </source>
</reference>
<evidence type="ECO:0000313" key="2">
    <source>
        <dbReference type="EMBL" id="KAJ7735768.1"/>
    </source>
</evidence>
<organism evidence="2 3">
    <name type="scientific">Mycena metata</name>
    <dbReference type="NCBI Taxonomy" id="1033252"/>
    <lineage>
        <taxon>Eukaryota</taxon>
        <taxon>Fungi</taxon>
        <taxon>Dikarya</taxon>
        <taxon>Basidiomycota</taxon>
        <taxon>Agaricomycotina</taxon>
        <taxon>Agaricomycetes</taxon>
        <taxon>Agaricomycetidae</taxon>
        <taxon>Agaricales</taxon>
        <taxon>Marasmiineae</taxon>
        <taxon>Mycenaceae</taxon>
        <taxon>Mycena</taxon>
    </lineage>
</organism>